<feature type="domain" description="DUF2268" evidence="1">
    <location>
        <begin position="173"/>
        <end position="281"/>
    </location>
</feature>
<dbReference type="AlphaFoldDB" id="A0A4Q1KZH7"/>
<organism evidence="2 3">
    <name type="scientific">Flavobacterium piscinae</name>
    <dbReference type="NCBI Taxonomy" id="2506424"/>
    <lineage>
        <taxon>Bacteria</taxon>
        <taxon>Pseudomonadati</taxon>
        <taxon>Bacteroidota</taxon>
        <taxon>Flavobacteriia</taxon>
        <taxon>Flavobacteriales</taxon>
        <taxon>Flavobacteriaceae</taxon>
        <taxon>Flavobacterium</taxon>
    </lineage>
</organism>
<accession>A0A4Q1KZH7</accession>
<dbReference type="InterPro" id="IPR018728">
    <property type="entry name" value="DUF2268"/>
</dbReference>
<comment type="caution">
    <text evidence="2">The sequence shown here is derived from an EMBL/GenBank/DDBJ whole genome shotgun (WGS) entry which is preliminary data.</text>
</comment>
<sequence length="312" mass="36456">MRIFFFIIFFNFSFSSYTNNIHRTDIDNFWKTVDLLKNAENYSDSLKVIEDNYINKGTSQLQKFFIEKKILPSELLKSLKNKPLFWESIRRKTTNLDKYFYELDKLFESYSSKISNFKQPNIYFIIGPLRTGGTVINGEIVIATEMVIIDEEVVKSEIDSNLLSIVSGNILIDLISHEIVHTLQKGKLNSLSDFVINEGVADFISIKIIGSKNLNPSTYNYGYENDCYLKNKFIIACNNKSKSLKDWLFNRNSLLEIPPDIGYYIGFRIAEDYYLESTNKEEAIKNLLNRKTYKYIYKNSNYLFTKCNYDEG</sequence>
<protein>
    <recommendedName>
        <fullName evidence="1">DUF2268 domain-containing protein</fullName>
    </recommendedName>
</protein>
<proteinExistence type="predicted"/>
<keyword evidence="3" id="KW-1185">Reference proteome</keyword>
<gene>
    <name evidence="2" type="ORF">EQG68_02370</name>
</gene>
<evidence type="ECO:0000313" key="3">
    <source>
        <dbReference type="Proteomes" id="UP000289734"/>
    </source>
</evidence>
<reference evidence="3" key="1">
    <citation type="submission" date="2019-01" db="EMBL/GenBank/DDBJ databases">
        <title>Cytophagaceae bacterium strain CAR-16.</title>
        <authorList>
            <person name="Chen W.-M."/>
        </authorList>
    </citation>
    <scope>NUCLEOTIDE SEQUENCE [LARGE SCALE GENOMIC DNA]</scope>
    <source>
        <strain evidence="3">ICH-30</strain>
    </source>
</reference>
<dbReference type="Gene3D" id="1.10.390.10">
    <property type="entry name" value="Neutral Protease Domain 2"/>
    <property type="match status" value="1"/>
</dbReference>
<evidence type="ECO:0000313" key="2">
    <source>
        <dbReference type="EMBL" id="RXR34774.1"/>
    </source>
</evidence>
<dbReference type="InterPro" id="IPR027268">
    <property type="entry name" value="Peptidase_M4/M1_CTD_sf"/>
</dbReference>
<dbReference type="Pfam" id="PF10026">
    <property type="entry name" value="DUF2268"/>
    <property type="match status" value="1"/>
</dbReference>
<dbReference type="OrthoDB" id="6402335at2"/>
<dbReference type="Proteomes" id="UP000289734">
    <property type="component" value="Unassembled WGS sequence"/>
</dbReference>
<evidence type="ECO:0000259" key="1">
    <source>
        <dbReference type="Pfam" id="PF10026"/>
    </source>
</evidence>
<dbReference type="EMBL" id="SBKQ01000002">
    <property type="protein sequence ID" value="RXR34774.1"/>
    <property type="molecule type" value="Genomic_DNA"/>
</dbReference>
<dbReference type="RefSeq" id="WP_129463181.1">
    <property type="nucleotide sequence ID" value="NZ_SBKQ01000002.1"/>
</dbReference>
<name>A0A4Q1KZH7_9FLAO</name>